<evidence type="ECO:0008006" key="4">
    <source>
        <dbReference type="Google" id="ProtNLM"/>
    </source>
</evidence>
<keyword evidence="1" id="KW-1133">Transmembrane helix</keyword>
<feature type="transmembrane region" description="Helical" evidence="1">
    <location>
        <begin position="216"/>
        <end position="249"/>
    </location>
</feature>
<feature type="transmembrane region" description="Helical" evidence="1">
    <location>
        <begin position="152"/>
        <end position="172"/>
    </location>
</feature>
<dbReference type="EMBL" id="NEXN01000052">
    <property type="protein sequence ID" value="PSO04163.1"/>
    <property type="molecule type" value="Genomic_DNA"/>
</dbReference>
<dbReference type="AlphaFoldDB" id="A0A2R6BZU3"/>
<evidence type="ECO:0000313" key="3">
    <source>
        <dbReference type="Proteomes" id="UP000240582"/>
    </source>
</evidence>
<proteinExistence type="predicted"/>
<evidence type="ECO:0000256" key="1">
    <source>
        <dbReference type="SAM" id="Phobius"/>
    </source>
</evidence>
<name>A0A2R6BZU3_9ARCH</name>
<feature type="transmembrane region" description="Helical" evidence="1">
    <location>
        <begin position="178"/>
        <end position="195"/>
    </location>
</feature>
<protein>
    <recommendedName>
        <fullName evidence="4">Glycerophosphoryl diester phosphodiesterase membrane domain-containing protein</fullName>
    </recommendedName>
</protein>
<reference evidence="2 3" key="1">
    <citation type="submission" date="2017-04" db="EMBL/GenBank/DDBJ databases">
        <title>Novel microbial lineages endemic to geothermal iron-oxide mats fill important gaps in the evolutionary history of Archaea.</title>
        <authorList>
            <person name="Jay Z.J."/>
            <person name="Beam J.P."/>
            <person name="Dlakic M."/>
            <person name="Rusch D.B."/>
            <person name="Kozubal M.A."/>
            <person name="Inskeep W.P."/>
        </authorList>
    </citation>
    <scope>NUCLEOTIDE SEQUENCE [LARGE SCALE GENOMIC DNA]</scope>
    <source>
        <strain evidence="2">ECH_B_SAG-G06</strain>
    </source>
</reference>
<feature type="transmembrane region" description="Helical" evidence="1">
    <location>
        <begin position="96"/>
        <end position="125"/>
    </location>
</feature>
<dbReference type="Proteomes" id="UP000240582">
    <property type="component" value="Unassembled WGS sequence"/>
</dbReference>
<organism evidence="2 3">
    <name type="scientific">Candidatus Marsarchaeota G2 archaeon ECH_B_SAG-G06</name>
    <dbReference type="NCBI Taxonomy" id="1978166"/>
    <lineage>
        <taxon>Archaea</taxon>
        <taxon>Candidatus Marsarchaeota</taxon>
        <taxon>Candidatus Marsarchaeota group 2</taxon>
    </lineage>
</organism>
<comment type="caution">
    <text evidence="2">The sequence shown here is derived from an EMBL/GenBank/DDBJ whole genome shotgun (WGS) entry which is preliminary data.</text>
</comment>
<sequence length="252" mass="27354">MKMPKKCASCANHTNNAPYVVKRGARFYESLGSAQPSSTHKSRAERALKILGSNLGLVLPILLLFIAQILVGGFFALVLLAFGIHLGFHPFTVFPYGFVVGSTLGIIAALAMGILTAIFVSILVVEARNAVMGVPYTIGEAWKEVKAKVEPVFVVVVVGAILFALWSFVPFIGFLLDLFTMMYLIMVFCVLFSQTGPHYLSTGFNKLIQMASKDALTFVALFIASALSLIPIIDLLALPYAVLLCVLFIRES</sequence>
<feature type="transmembrane region" description="Helical" evidence="1">
    <location>
        <begin position="55"/>
        <end position="84"/>
    </location>
</feature>
<keyword evidence="1" id="KW-0812">Transmembrane</keyword>
<accession>A0A2R6BZU3</accession>
<keyword evidence="1" id="KW-0472">Membrane</keyword>
<gene>
    <name evidence="2" type="ORF">B9Q12_02885</name>
</gene>
<evidence type="ECO:0000313" key="2">
    <source>
        <dbReference type="EMBL" id="PSO04163.1"/>
    </source>
</evidence>